<accession>A0ABU3S6Y0</accession>
<keyword evidence="1" id="KW-0805">Transcription regulation</keyword>
<reference evidence="6 7" key="1">
    <citation type="submission" date="2023-09" db="EMBL/GenBank/DDBJ databases">
        <title>Whole genome shotgun sequencing (WGS) of Bosea sp. ZW T0_25, isolated from stored onions (Allium cepa).</title>
        <authorList>
            <person name="Stoll D.A."/>
            <person name="Huch M."/>
        </authorList>
    </citation>
    <scope>NUCLEOTIDE SEQUENCE [LARGE SCALE GENOMIC DNA]</scope>
    <source>
        <strain evidence="6 7">ZW T0_25</strain>
    </source>
</reference>
<dbReference type="PANTHER" id="PTHR30055:SF234">
    <property type="entry name" value="HTH-TYPE TRANSCRIPTIONAL REGULATOR BETI"/>
    <property type="match status" value="1"/>
</dbReference>
<dbReference type="EMBL" id="JAWDID010000014">
    <property type="protein sequence ID" value="MDU0340540.1"/>
    <property type="molecule type" value="Genomic_DNA"/>
</dbReference>
<dbReference type="SUPFAM" id="SSF46689">
    <property type="entry name" value="Homeodomain-like"/>
    <property type="match status" value="1"/>
</dbReference>
<gene>
    <name evidence="6" type="ORF">RKE40_11630</name>
</gene>
<keyword evidence="7" id="KW-1185">Reference proteome</keyword>
<dbReference type="Gene3D" id="1.10.357.10">
    <property type="entry name" value="Tetracycline Repressor, domain 2"/>
    <property type="match status" value="1"/>
</dbReference>
<dbReference type="Proteomes" id="UP001254257">
    <property type="component" value="Unassembled WGS sequence"/>
</dbReference>
<evidence type="ECO:0000256" key="2">
    <source>
        <dbReference type="ARBA" id="ARBA00023125"/>
    </source>
</evidence>
<dbReference type="InterPro" id="IPR009057">
    <property type="entry name" value="Homeodomain-like_sf"/>
</dbReference>
<dbReference type="PROSITE" id="PS50977">
    <property type="entry name" value="HTH_TETR_2"/>
    <property type="match status" value="1"/>
</dbReference>
<sequence length="204" mass="22552">MTDRHDHPAAFVDDMSDRAEQIADAAMRLFARYGFKRTAVDDIAKEARIAKATIYLHFKGKDDILRATLQLLGQRVDALCREVMEMKAPFAERLMALLRAHHCTAFLSIGAGDHFAELRAVIDDIAVKERKAFESIFVRYATQLIEECEARGEITLKRPGVDPAALITTLMQASVGAKVGGISYEDYEARLGLFAGVIIAAVLP</sequence>
<evidence type="ECO:0000256" key="4">
    <source>
        <dbReference type="PROSITE-ProRule" id="PRU00335"/>
    </source>
</evidence>
<dbReference type="RefSeq" id="WP_316018407.1">
    <property type="nucleotide sequence ID" value="NZ_JAWDID010000014.1"/>
</dbReference>
<evidence type="ECO:0000313" key="7">
    <source>
        <dbReference type="Proteomes" id="UP001254257"/>
    </source>
</evidence>
<dbReference type="InterPro" id="IPR001647">
    <property type="entry name" value="HTH_TetR"/>
</dbReference>
<evidence type="ECO:0000256" key="1">
    <source>
        <dbReference type="ARBA" id="ARBA00023015"/>
    </source>
</evidence>
<evidence type="ECO:0000259" key="5">
    <source>
        <dbReference type="PROSITE" id="PS50977"/>
    </source>
</evidence>
<feature type="DNA-binding region" description="H-T-H motif" evidence="4">
    <location>
        <begin position="39"/>
        <end position="58"/>
    </location>
</feature>
<dbReference type="PANTHER" id="PTHR30055">
    <property type="entry name" value="HTH-TYPE TRANSCRIPTIONAL REGULATOR RUTR"/>
    <property type="match status" value="1"/>
</dbReference>
<organism evidence="6 7">
    <name type="scientific">Bosea rubneri</name>
    <dbReference type="NCBI Taxonomy" id="3075434"/>
    <lineage>
        <taxon>Bacteria</taxon>
        <taxon>Pseudomonadati</taxon>
        <taxon>Pseudomonadota</taxon>
        <taxon>Alphaproteobacteria</taxon>
        <taxon>Hyphomicrobiales</taxon>
        <taxon>Boseaceae</taxon>
        <taxon>Bosea</taxon>
    </lineage>
</organism>
<dbReference type="PRINTS" id="PR00455">
    <property type="entry name" value="HTHTETR"/>
</dbReference>
<dbReference type="Pfam" id="PF00440">
    <property type="entry name" value="TetR_N"/>
    <property type="match status" value="1"/>
</dbReference>
<comment type="caution">
    <text evidence="6">The sequence shown here is derived from an EMBL/GenBank/DDBJ whole genome shotgun (WGS) entry which is preliminary data.</text>
</comment>
<dbReference type="InterPro" id="IPR050109">
    <property type="entry name" value="HTH-type_TetR-like_transc_reg"/>
</dbReference>
<protein>
    <submittedName>
        <fullName evidence="6">Helix-turn-helix domain-containing protein</fullName>
    </submittedName>
</protein>
<name>A0ABU3S6Y0_9HYPH</name>
<evidence type="ECO:0000256" key="3">
    <source>
        <dbReference type="ARBA" id="ARBA00023163"/>
    </source>
</evidence>
<proteinExistence type="predicted"/>
<evidence type="ECO:0000313" key="6">
    <source>
        <dbReference type="EMBL" id="MDU0340540.1"/>
    </source>
</evidence>
<keyword evidence="2 4" id="KW-0238">DNA-binding</keyword>
<feature type="domain" description="HTH tetR-type" evidence="5">
    <location>
        <begin position="16"/>
        <end position="76"/>
    </location>
</feature>
<keyword evidence="3" id="KW-0804">Transcription</keyword>